<dbReference type="AlphaFoldDB" id="K6YRH1"/>
<keyword evidence="4" id="KW-1185">Reference proteome</keyword>
<dbReference type="STRING" id="1129793.GPLA_4410"/>
<organism evidence="3 4">
    <name type="scientific">Paraglaciecola polaris LMG 21857</name>
    <dbReference type="NCBI Taxonomy" id="1129793"/>
    <lineage>
        <taxon>Bacteria</taxon>
        <taxon>Pseudomonadati</taxon>
        <taxon>Pseudomonadota</taxon>
        <taxon>Gammaproteobacteria</taxon>
        <taxon>Alteromonadales</taxon>
        <taxon>Alteromonadaceae</taxon>
        <taxon>Paraglaciecola</taxon>
    </lineage>
</organism>
<dbReference type="OrthoDB" id="119951at2"/>
<sequence>MKKINKILLASAMSALLAQPAYADIRVTNPKKVGMSEARLERIEPAMQAFVDQQKLAGTVTLVARKGKVVHLEAVGFSDREAKTDMAEDTIFRIYSMTKPITAVAALTLWEQGKFQMNDPVSKYLPELANLKVYAGMDGDKMILEDTNKIMTIQQLFTHSAGFSYGFSQSPVDKLYQQSALFSGKTKRADLLTEVAKLPLNHQPGTKWNYSIGTDIIGVLVERLSGQTLGEYFKQHIFNPLKMNDTGFYVPADKKDRLAQIYVINQQGQTVPMENEPLGDYLSAPEIESGGGGLVSTIDDYYTFTQMLLNGGEYKGKRILGRKTVEYMRTNHLPASLIPFEPSAPGEGYGLAMSVTVDEQGANTMGSKGDYGWAGAASTYFRIDPKEQMIIISMTQLMPSSYFSYNKDFKNMAYQALVD</sequence>
<feature type="chain" id="PRO_5003897511" evidence="1">
    <location>
        <begin position="24"/>
        <end position="419"/>
    </location>
</feature>
<dbReference type="InterPro" id="IPR050789">
    <property type="entry name" value="Diverse_Enzym_Activities"/>
</dbReference>
<evidence type="ECO:0000313" key="4">
    <source>
        <dbReference type="Proteomes" id="UP000006322"/>
    </source>
</evidence>
<feature type="domain" description="Beta-lactamase-related" evidence="2">
    <location>
        <begin position="46"/>
        <end position="403"/>
    </location>
</feature>
<dbReference type="Gene3D" id="3.40.710.10">
    <property type="entry name" value="DD-peptidase/beta-lactamase superfamily"/>
    <property type="match status" value="1"/>
</dbReference>
<gene>
    <name evidence="3" type="ORF">GPLA_4410</name>
</gene>
<dbReference type="PANTHER" id="PTHR43283:SF3">
    <property type="entry name" value="BETA-LACTAMASE FAMILY PROTEIN (AFU_ORTHOLOGUE AFUA_5G07500)"/>
    <property type="match status" value="1"/>
</dbReference>
<dbReference type="PANTHER" id="PTHR43283">
    <property type="entry name" value="BETA-LACTAMASE-RELATED"/>
    <property type="match status" value="1"/>
</dbReference>
<dbReference type="InterPro" id="IPR012338">
    <property type="entry name" value="Beta-lactam/transpept-like"/>
</dbReference>
<feature type="signal peptide" evidence="1">
    <location>
        <begin position="1"/>
        <end position="23"/>
    </location>
</feature>
<evidence type="ECO:0000256" key="1">
    <source>
        <dbReference type="SAM" id="SignalP"/>
    </source>
</evidence>
<dbReference type="RefSeq" id="WP_007107052.1">
    <property type="nucleotide sequence ID" value="NZ_BAER01000127.1"/>
</dbReference>
<comment type="caution">
    <text evidence="3">The sequence shown here is derived from an EMBL/GenBank/DDBJ whole genome shotgun (WGS) entry which is preliminary data.</text>
</comment>
<protein>
    <submittedName>
        <fullName evidence="3">Beta-lactamase</fullName>
    </submittedName>
</protein>
<reference evidence="4" key="1">
    <citation type="journal article" date="2014" name="Environ. Microbiol.">
        <title>Comparative genomics of the marine bacterial genus Glaciecola reveals the high degree of genomic diversity and genomic characteristic for cold adaptation.</title>
        <authorList>
            <person name="Qin Q.L."/>
            <person name="Xie B.B."/>
            <person name="Yu Y."/>
            <person name="Shu Y.L."/>
            <person name="Rong J.C."/>
            <person name="Zhang Y.J."/>
            <person name="Zhao D.L."/>
            <person name="Chen X.L."/>
            <person name="Zhang X.Y."/>
            <person name="Chen B."/>
            <person name="Zhou B.C."/>
            <person name="Zhang Y.Z."/>
        </authorList>
    </citation>
    <scope>NUCLEOTIDE SEQUENCE [LARGE SCALE GENOMIC DNA]</scope>
    <source>
        <strain evidence="4">LMG 21857</strain>
    </source>
</reference>
<dbReference type="Pfam" id="PF00144">
    <property type="entry name" value="Beta-lactamase"/>
    <property type="match status" value="1"/>
</dbReference>
<dbReference type="Proteomes" id="UP000006322">
    <property type="component" value="Unassembled WGS sequence"/>
</dbReference>
<proteinExistence type="predicted"/>
<keyword evidence="1" id="KW-0732">Signal</keyword>
<evidence type="ECO:0000313" key="3">
    <source>
        <dbReference type="EMBL" id="GAC35289.1"/>
    </source>
</evidence>
<dbReference type="InterPro" id="IPR001466">
    <property type="entry name" value="Beta-lactam-related"/>
</dbReference>
<dbReference type="SUPFAM" id="SSF56601">
    <property type="entry name" value="beta-lactamase/transpeptidase-like"/>
    <property type="match status" value="1"/>
</dbReference>
<name>K6YRH1_9ALTE</name>
<accession>K6YRH1</accession>
<dbReference type="EMBL" id="BAER01000127">
    <property type="protein sequence ID" value="GAC35289.1"/>
    <property type="molecule type" value="Genomic_DNA"/>
</dbReference>
<evidence type="ECO:0000259" key="2">
    <source>
        <dbReference type="Pfam" id="PF00144"/>
    </source>
</evidence>